<keyword evidence="6" id="KW-0963">Cytoplasm</keyword>
<keyword evidence="4 6" id="KW-0520">NAD</keyword>
<organism evidence="7 8">
    <name type="scientific">Planktosalinus lacus</name>
    <dbReference type="NCBI Taxonomy" id="1526573"/>
    <lineage>
        <taxon>Bacteria</taxon>
        <taxon>Pseudomonadati</taxon>
        <taxon>Bacteroidota</taxon>
        <taxon>Flavobacteriia</taxon>
        <taxon>Flavobacteriales</taxon>
        <taxon>Flavobacteriaceae</taxon>
        <taxon>Planktosalinus</taxon>
    </lineage>
</organism>
<evidence type="ECO:0000256" key="5">
    <source>
        <dbReference type="ARBA" id="ARBA00047925"/>
    </source>
</evidence>
<dbReference type="PANTHER" id="PTHR20275">
    <property type="entry name" value="NAD KINASE"/>
    <property type="match status" value="1"/>
</dbReference>
<dbReference type="HAMAP" id="MF_00361">
    <property type="entry name" value="NAD_kinase"/>
    <property type="match status" value="1"/>
</dbReference>
<protein>
    <recommendedName>
        <fullName evidence="6">NAD kinase</fullName>
        <ecNumber evidence="6">2.7.1.23</ecNumber>
    </recommendedName>
    <alternativeName>
        <fullName evidence="6">ATP-dependent NAD kinase</fullName>
    </alternativeName>
</protein>
<comment type="catalytic activity">
    <reaction evidence="5 6">
        <text>NAD(+) + ATP = ADP + NADP(+) + H(+)</text>
        <dbReference type="Rhea" id="RHEA:18629"/>
        <dbReference type="ChEBI" id="CHEBI:15378"/>
        <dbReference type="ChEBI" id="CHEBI:30616"/>
        <dbReference type="ChEBI" id="CHEBI:57540"/>
        <dbReference type="ChEBI" id="CHEBI:58349"/>
        <dbReference type="ChEBI" id="CHEBI:456216"/>
        <dbReference type="EC" id="2.7.1.23"/>
    </reaction>
</comment>
<dbReference type="InterPro" id="IPR016064">
    <property type="entry name" value="NAD/diacylglycerol_kinase_sf"/>
</dbReference>
<feature type="binding site" evidence="6">
    <location>
        <position position="217"/>
    </location>
    <ligand>
        <name>NAD(+)</name>
        <dbReference type="ChEBI" id="CHEBI:57540"/>
    </ligand>
</feature>
<dbReference type="EMBL" id="BMGK01000015">
    <property type="protein sequence ID" value="GGE01723.1"/>
    <property type="molecule type" value="Genomic_DNA"/>
</dbReference>
<evidence type="ECO:0000256" key="3">
    <source>
        <dbReference type="ARBA" id="ARBA00022857"/>
    </source>
</evidence>
<comment type="subcellular location">
    <subcellularLocation>
        <location evidence="6">Cytoplasm</location>
    </subcellularLocation>
</comment>
<dbReference type="Proteomes" id="UP000652231">
    <property type="component" value="Unassembled WGS sequence"/>
</dbReference>
<dbReference type="Pfam" id="PF20143">
    <property type="entry name" value="NAD_kinase_C"/>
    <property type="match status" value="1"/>
</dbReference>
<dbReference type="AlphaFoldDB" id="A0A8J2YCK1"/>
<sequence length="297" mass="33418">MKPLKVGIYGQFYHENSSVYIKLLLDVLSKSNVSIFIEDNFYNLISENKEIDTQDLQFPTFKELDSSFDLFFSIGGDGTILKSITYIKDLNIPFAGINTGRLGFLASIQKEEITSCVEKIMNGDYTLSERTLLSIDVSPDHNDIKTLNFALNEISVIRKNTTSMIKIETYLNDEYLTSYWSDGLIVSTPTGSTGYSLSCGGPVLEPSSTSFILTPIAPHNLNARPIVIPDSTEIRLKVTGREDNYLVSLDARIATLSNETEITIKKSPFTLKMIQLHEDSFIKTLRKKLLWGEDKRN</sequence>
<feature type="binding site" evidence="6">
    <location>
        <begin position="152"/>
        <end position="153"/>
    </location>
    <ligand>
        <name>NAD(+)</name>
        <dbReference type="ChEBI" id="CHEBI:57540"/>
    </ligand>
</feature>
<comment type="caution">
    <text evidence="7">The sequence shown here is derived from an EMBL/GenBank/DDBJ whole genome shotgun (WGS) entry which is preliminary data.</text>
</comment>
<keyword evidence="8" id="KW-1185">Reference proteome</keyword>
<dbReference type="GO" id="GO:0019674">
    <property type="term" value="P:NAD+ metabolic process"/>
    <property type="evidence" value="ECO:0007669"/>
    <property type="project" value="InterPro"/>
</dbReference>
<dbReference type="Gene3D" id="2.60.200.30">
    <property type="entry name" value="Probable inorganic polyphosphate/atp-NAD kinase, domain 2"/>
    <property type="match status" value="1"/>
</dbReference>
<dbReference type="Gene3D" id="3.40.50.10330">
    <property type="entry name" value="Probable inorganic polyphosphate/atp-NAD kinase, domain 1"/>
    <property type="match status" value="1"/>
</dbReference>
<dbReference type="GO" id="GO:0005524">
    <property type="term" value="F:ATP binding"/>
    <property type="evidence" value="ECO:0007669"/>
    <property type="project" value="UniProtKB-KW"/>
</dbReference>
<gene>
    <name evidence="6 7" type="primary">nadK</name>
    <name evidence="7" type="ORF">GCM10011312_26450</name>
</gene>
<evidence type="ECO:0000256" key="1">
    <source>
        <dbReference type="ARBA" id="ARBA00022679"/>
    </source>
</evidence>
<keyword evidence="6" id="KW-0067">ATP-binding</keyword>
<evidence type="ECO:0000256" key="6">
    <source>
        <dbReference type="HAMAP-Rule" id="MF_00361"/>
    </source>
</evidence>
<keyword evidence="1 6" id="KW-0808">Transferase</keyword>
<dbReference type="InterPro" id="IPR002504">
    <property type="entry name" value="NADK"/>
</dbReference>
<dbReference type="RefSeq" id="WP_188443321.1">
    <property type="nucleotide sequence ID" value="NZ_BMGK01000015.1"/>
</dbReference>
<comment type="similarity">
    <text evidence="6">Belongs to the NAD kinase family.</text>
</comment>
<comment type="function">
    <text evidence="6">Involved in the regulation of the intracellular balance of NAD and NADP, and is a key enzyme in the biosynthesis of NADP. Catalyzes specifically the phosphorylation on 2'-hydroxyl of the adenosine moiety of NAD to yield NADP.</text>
</comment>
<dbReference type="GO" id="GO:0005737">
    <property type="term" value="C:cytoplasm"/>
    <property type="evidence" value="ECO:0007669"/>
    <property type="project" value="UniProtKB-SubCell"/>
</dbReference>
<keyword evidence="6" id="KW-0547">Nucleotide-binding</keyword>
<dbReference type="SUPFAM" id="SSF111331">
    <property type="entry name" value="NAD kinase/diacylglycerol kinase-like"/>
    <property type="match status" value="1"/>
</dbReference>
<keyword evidence="3 6" id="KW-0521">NADP</keyword>
<evidence type="ECO:0000256" key="4">
    <source>
        <dbReference type="ARBA" id="ARBA00023027"/>
    </source>
</evidence>
<dbReference type="Pfam" id="PF01513">
    <property type="entry name" value="NAD_kinase"/>
    <property type="match status" value="1"/>
</dbReference>
<dbReference type="GO" id="GO:0046872">
    <property type="term" value="F:metal ion binding"/>
    <property type="evidence" value="ECO:0007669"/>
    <property type="project" value="UniProtKB-UniRule"/>
</dbReference>
<accession>A0A8J2YCK1</accession>
<dbReference type="PANTHER" id="PTHR20275:SF6">
    <property type="entry name" value="NAD KINASE 2, CHLOROPLASTIC"/>
    <property type="match status" value="1"/>
</dbReference>
<feature type="binding site" evidence="6">
    <location>
        <position position="82"/>
    </location>
    <ligand>
        <name>NAD(+)</name>
        <dbReference type="ChEBI" id="CHEBI:57540"/>
    </ligand>
</feature>
<dbReference type="EC" id="2.7.1.23" evidence="6"/>
<reference evidence="7" key="1">
    <citation type="journal article" date="2014" name="Int. J. Syst. Evol. Microbiol.">
        <title>Complete genome sequence of Corynebacterium casei LMG S-19264T (=DSM 44701T), isolated from a smear-ripened cheese.</title>
        <authorList>
            <consortium name="US DOE Joint Genome Institute (JGI-PGF)"/>
            <person name="Walter F."/>
            <person name="Albersmeier A."/>
            <person name="Kalinowski J."/>
            <person name="Ruckert C."/>
        </authorList>
    </citation>
    <scope>NUCLEOTIDE SEQUENCE</scope>
    <source>
        <strain evidence="7">CGMCC 1.12924</strain>
    </source>
</reference>
<feature type="binding site" evidence="6">
    <location>
        <begin position="193"/>
        <end position="198"/>
    </location>
    <ligand>
        <name>NAD(+)</name>
        <dbReference type="ChEBI" id="CHEBI:57540"/>
    </ligand>
</feature>
<feature type="binding site" evidence="6">
    <location>
        <position position="182"/>
    </location>
    <ligand>
        <name>NAD(+)</name>
        <dbReference type="ChEBI" id="CHEBI:57540"/>
    </ligand>
</feature>
<reference evidence="7" key="2">
    <citation type="submission" date="2020-09" db="EMBL/GenBank/DDBJ databases">
        <authorList>
            <person name="Sun Q."/>
            <person name="Zhou Y."/>
        </authorList>
    </citation>
    <scope>NUCLEOTIDE SEQUENCE</scope>
    <source>
        <strain evidence="7">CGMCC 1.12924</strain>
    </source>
</reference>
<keyword evidence="2 6" id="KW-0418">Kinase</keyword>
<evidence type="ECO:0000313" key="8">
    <source>
        <dbReference type="Proteomes" id="UP000652231"/>
    </source>
</evidence>
<evidence type="ECO:0000313" key="7">
    <source>
        <dbReference type="EMBL" id="GGE01723.1"/>
    </source>
</evidence>
<dbReference type="GO" id="GO:0051287">
    <property type="term" value="F:NAD binding"/>
    <property type="evidence" value="ECO:0007669"/>
    <property type="project" value="UniProtKB-ARBA"/>
</dbReference>
<name>A0A8J2YCK1_9FLAO</name>
<comment type="caution">
    <text evidence="6">Lacks conserved residue(s) required for the propagation of feature annotation.</text>
</comment>
<feature type="active site" description="Proton acceptor" evidence="6">
    <location>
        <position position="77"/>
    </location>
</feature>
<feature type="binding site" evidence="6">
    <location>
        <begin position="77"/>
        <end position="78"/>
    </location>
    <ligand>
        <name>NAD(+)</name>
        <dbReference type="ChEBI" id="CHEBI:57540"/>
    </ligand>
</feature>
<dbReference type="GO" id="GO:0006741">
    <property type="term" value="P:NADP+ biosynthetic process"/>
    <property type="evidence" value="ECO:0007669"/>
    <property type="project" value="UniProtKB-UniRule"/>
</dbReference>
<dbReference type="NCBIfam" id="NF002521">
    <property type="entry name" value="PRK01911.1"/>
    <property type="match status" value="1"/>
</dbReference>
<evidence type="ECO:0000256" key="2">
    <source>
        <dbReference type="ARBA" id="ARBA00022777"/>
    </source>
</evidence>
<dbReference type="InterPro" id="IPR017437">
    <property type="entry name" value="ATP-NAD_kinase_PpnK-typ_C"/>
</dbReference>
<proteinExistence type="inferred from homology"/>
<dbReference type="GO" id="GO:0003951">
    <property type="term" value="F:NAD+ kinase activity"/>
    <property type="evidence" value="ECO:0007669"/>
    <property type="project" value="UniProtKB-UniRule"/>
</dbReference>
<comment type="cofactor">
    <cofactor evidence="6">
        <name>a divalent metal cation</name>
        <dbReference type="ChEBI" id="CHEBI:60240"/>
    </cofactor>
</comment>
<dbReference type="InterPro" id="IPR017438">
    <property type="entry name" value="ATP-NAD_kinase_N"/>
</dbReference>